<dbReference type="PANTHER" id="PTHR36492:SF2">
    <property type="entry name" value="[ACYL-CARRIER-PROTEIN] PHOSPHODIESTERASE PPTH"/>
    <property type="match status" value="1"/>
</dbReference>
<dbReference type="Proteomes" id="UP000036923">
    <property type="component" value="Unassembled WGS sequence"/>
</dbReference>
<dbReference type="Pfam" id="PF00149">
    <property type="entry name" value="Metallophos"/>
    <property type="match status" value="1"/>
</dbReference>
<dbReference type="PATRIC" id="fig|398512.5.peg.5557"/>
<dbReference type="CDD" id="cd00838">
    <property type="entry name" value="MPP_superfamily"/>
    <property type="match status" value="1"/>
</dbReference>
<evidence type="ECO:0000313" key="2">
    <source>
        <dbReference type="EMBL" id="KNY30024.1"/>
    </source>
</evidence>
<dbReference type="OrthoDB" id="113290at2"/>
<dbReference type="AlphaFoldDB" id="A0A0L6JWB4"/>
<feature type="domain" description="Calcineurin-like phosphoesterase" evidence="1">
    <location>
        <begin position="1"/>
        <end position="219"/>
    </location>
</feature>
<name>A0A0L6JWB4_9FIRM</name>
<organism evidence="2 3">
    <name type="scientific">Pseudobacteroides cellulosolvens ATCC 35603 = DSM 2933</name>
    <dbReference type="NCBI Taxonomy" id="398512"/>
    <lineage>
        <taxon>Bacteria</taxon>
        <taxon>Bacillati</taxon>
        <taxon>Bacillota</taxon>
        <taxon>Clostridia</taxon>
        <taxon>Eubacteriales</taxon>
        <taxon>Oscillospiraceae</taxon>
        <taxon>Pseudobacteroides</taxon>
    </lineage>
</organism>
<dbReference type="GO" id="GO:0016787">
    <property type="term" value="F:hydrolase activity"/>
    <property type="evidence" value="ECO:0007669"/>
    <property type="project" value="InterPro"/>
</dbReference>
<evidence type="ECO:0000313" key="3">
    <source>
        <dbReference type="Proteomes" id="UP000036923"/>
    </source>
</evidence>
<protein>
    <submittedName>
        <fullName evidence="2">Calcineurin-like phosphoesterase superfamily domain containing protein</fullName>
    </submittedName>
</protein>
<reference evidence="3" key="1">
    <citation type="submission" date="2015-07" db="EMBL/GenBank/DDBJ databases">
        <title>Near-Complete Genome Sequence of the Cellulolytic Bacterium Bacteroides (Pseudobacteroides) cellulosolvens ATCC 35603.</title>
        <authorList>
            <person name="Dassa B."/>
            <person name="Utturkar S.M."/>
            <person name="Klingeman D.M."/>
            <person name="Hurt R.A."/>
            <person name="Keller M."/>
            <person name="Xu J."/>
            <person name="Reddy Y.H.K."/>
            <person name="Borovok I."/>
            <person name="Grinberg I.R."/>
            <person name="Lamed R."/>
            <person name="Zhivin O."/>
            <person name="Bayer E.A."/>
            <person name="Brown S.D."/>
        </authorList>
    </citation>
    <scope>NUCLEOTIDE SEQUENCE [LARGE SCALE GENOMIC DNA]</scope>
    <source>
        <strain evidence="3">DSM 2933</strain>
    </source>
</reference>
<accession>A0A0L6JWB4</accession>
<dbReference type="STRING" id="398512.Bccel_5301"/>
<proteinExistence type="predicted"/>
<sequence>MRIYAISDIHLDYKVNRQWLNELSRQEYINDILIIAGDITSDIKLLEYVFKELKNCFSEVLYVPGNHDLWVMDNNKITSIGKFYKIIELAENNGVVTKPYTYKNLSIIPIFGWYDYSFQKQTVNISGVWMDYHACRWPDNFDEYDVCNFFTEFNVSNGNMNIKNDFIISYSHFLPRIDIMPFFIPPKYRELYCVLGSSVIEEQIRKLRSNIHVYGHSHVNLSDFRDSTLYINNAYGYPYETKICAKKLVMIHEV</sequence>
<dbReference type="eggNOG" id="COG1409">
    <property type="taxonomic scope" value="Bacteria"/>
</dbReference>
<dbReference type="Gene3D" id="3.60.21.10">
    <property type="match status" value="1"/>
</dbReference>
<gene>
    <name evidence="2" type="ORF">Bccel_5301</name>
</gene>
<dbReference type="InterPro" id="IPR004843">
    <property type="entry name" value="Calcineurin-like_PHP"/>
</dbReference>
<evidence type="ECO:0000259" key="1">
    <source>
        <dbReference type="Pfam" id="PF00149"/>
    </source>
</evidence>
<comment type="caution">
    <text evidence="2">The sequence shown here is derived from an EMBL/GenBank/DDBJ whole genome shotgun (WGS) entry which is preliminary data.</text>
</comment>
<keyword evidence="3" id="KW-1185">Reference proteome</keyword>
<dbReference type="SUPFAM" id="SSF56300">
    <property type="entry name" value="Metallo-dependent phosphatases"/>
    <property type="match status" value="1"/>
</dbReference>
<dbReference type="EMBL" id="LGTC01000001">
    <property type="protein sequence ID" value="KNY30024.1"/>
    <property type="molecule type" value="Genomic_DNA"/>
</dbReference>
<dbReference type="RefSeq" id="WP_036945007.1">
    <property type="nucleotide sequence ID" value="NZ_JQKC01000041.1"/>
</dbReference>
<dbReference type="InterPro" id="IPR052963">
    <property type="entry name" value="Pantetheine_PDE"/>
</dbReference>
<dbReference type="InterPro" id="IPR029052">
    <property type="entry name" value="Metallo-depent_PP-like"/>
</dbReference>
<dbReference type="PANTHER" id="PTHR36492">
    <property type="match status" value="1"/>
</dbReference>